<evidence type="ECO:0000259" key="2">
    <source>
        <dbReference type="Pfam" id="PF14111"/>
    </source>
</evidence>
<dbReference type="Pfam" id="PF14392">
    <property type="entry name" value="zf-CCHC_4"/>
    <property type="match status" value="1"/>
</dbReference>
<dbReference type="InterPro" id="IPR025836">
    <property type="entry name" value="Zn_knuckle_CX2CX4HX4C"/>
</dbReference>
<dbReference type="PANTHER" id="PTHR31286">
    <property type="entry name" value="GLYCINE-RICH CELL WALL STRUCTURAL PROTEIN 1.8-LIKE"/>
    <property type="match status" value="1"/>
</dbReference>
<dbReference type="InterPro" id="IPR040256">
    <property type="entry name" value="At4g02000-like"/>
</dbReference>
<evidence type="ECO:0000313" key="4">
    <source>
        <dbReference type="EMBL" id="KAF4355190.1"/>
    </source>
</evidence>
<sequence>MPQQPDLTIDDLLDRTGNLRVDDEAVWEVNEGSEAEVGKSCLLGRFCSNKTMNRTLIRTILGRVWRLAEVDWGVKIKKVTTEASFMIFSFKNEEDLKRIVNKSPWMLNNGVLILQRFTKMPSKWEEELKRFPLTGRVLNLPTKLITRNNMLWLTAMAGEVIEIQKEDAQKITLNGFFWFKVWISIDKPLCPGFLFPSYGSRVWLPFRYDKLPFMCFSCGYVGHDFRACDKHPEKITDGEGSSTAAYGLWLKVDDKPKENRGKKSIEGDGNLDMNRIPIKKSPMATDVEGNYSQKADGISTIMNSGCSNGELKGIEVVPRITNQNSIHKEVPFPNPSLPCDFMNLMDNFDVKRVEKDFENERGTGCKRRAEVWESTSRGEGPEIVTGKRIHRENSTMLANSDMGSANEGSEWIDIPITLGKNVRGVNSRQKDCNMSNKEPRWRSRFHYEQAWAEEEQCGKIVESVWLDNTNWGSPHGLRGRINLCGEVLKEWNKDKKADLRARTKRLKEELKNLSASSGGLRWRVMDGSKVKINEDHWIPRGAPFLLRAPAKVSPNTYVNSLMNDNGEWNLVALEDKIHEDDIPWISGIQTRRVCGEDDLLWHYTINGEYTVASGGNIKQRDSEKLVEDSLALEVNSESEELCVARGTQNKIMKTMKKRDRWVAPKEGTYMLNCDAAVSHGQPGFSIAAVIRDEGGRLVVAEIEFKHGIASVLVAEMSAIKIGLQLVHRMKATPFVLASDSSTAIHQLQSKTTPRADWGMDT</sequence>
<dbReference type="InterPro" id="IPR025558">
    <property type="entry name" value="DUF4283"/>
</dbReference>
<dbReference type="EMBL" id="JAATIP010000268">
    <property type="protein sequence ID" value="KAF4355190.1"/>
    <property type="molecule type" value="Genomic_DNA"/>
</dbReference>
<dbReference type="InterPro" id="IPR012337">
    <property type="entry name" value="RNaseH-like_sf"/>
</dbReference>
<dbReference type="AlphaFoldDB" id="A0A7J6EBK5"/>
<dbReference type="GO" id="GO:0003676">
    <property type="term" value="F:nucleic acid binding"/>
    <property type="evidence" value="ECO:0007669"/>
    <property type="project" value="InterPro"/>
</dbReference>
<reference evidence="4 5" key="1">
    <citation type="journal article" date="2020" name="bioRxiv">
        <title>Sequence and annotation of 42 cannabis genomes reveals extensive copy number variation in cannabinoid synthesis and pathogen resistance genes.</title>
        <authorList>
            <person name="Mckernan K.J."/>
            <person name="Helbert Y."/>
            <person name="Kane L.T."/>
            <person name="Ebling H."/>
            <person name="Zhang L."/>
            <person name="Liu B."/>
            <person name="Eaton Z."/>
            <person name="Mclaughlin S."/>
            <person name="Kingan S."/>
            <person name="Baybayan P."/>
            <person name="Concepcion G."/>
            <person name="Jordan M."/>
            <person name="Riva A."/>
            <person name="Barbazuk W."/>
            <person name="Harkins T."/>
        </authorList>
    </citation>
    <scope>NUCLEOTIDE SEQUENCE [LARGE SCALE GENOMIC DNA]</scope>
    <source>
        <strain evidence="5">cv. Jamaican Lion 4</strain>
        <tissue evidence="4">Leaf</tissue>
    </source>
</reference>
<evidence type="ECO:0000259" key="1">
    <source>
        <dbReference type="Pfam" id="PF13456"/>
    </source>
</evidence>
<feature type="domain" description="DUF4283" evidence="2">
    <location>
        <begin position="36"/>
        <end position="118"/>
    </location>
</feature>
<dbReference type="InterPro" id="IPR036397">
    <property type="entry name" value="RNaseH_sf"/>
</dbReference>
<accession>A0A7J6EBK5</accession>
<feature type="domain" description="RNase H type-1" evidence="1">
    <location>
        <begin position="672"/>
        <end position="752"/>
    </location>
</feature>
<evidence type="ECO:0000259" key="3">
    <source>
        <dbReference type="Pfam" id="PF14392"/>
    </source>
</evidence>
<dbReference type="InterPro" id="IPR002156">
    <property type="entry name" value="RNaseH_domain"/>
</dbReference>
<feature type="domain" description="Zinc knuckle CX2CX4HX4C" evidence="3">
    <location>
        <begin position="199"/>
        <end position="230"/>
    </location>
</feature>
<dbReference type="SUPFAM" id="SSF53098">
    <property type="entry name" value="Ribonuclease H-like"/>
    <property type="match status" value="1"/>
</dbReference>
<dbReference type="Gene3D" id="3.30.420.10">
    <property type="entry name" value="Ribonuclease H-like superfamily/Ribonuclease H"/>
    <property type="match status" value="1"/>
</dbReference>
<evidence type="ECO:0000313" key="5">
    <source>
        <dbReference type="Proteomes" id="UP000525078"/>
    </source>
</evidence>
<name>A0A7J6EBK5_CANSA</name>
<gene>
    <name evidence="4" type="ORF">F8388_012965</name>
</gene>
<dbReference type="Proteomes" id="UP000525078">
    <property type="component" value="Unassembled WGS sequence"/>
</dbReference>
<organism evidence="4 5">
    <name type="scientific">Cannabis sativa</name>
    <name type="common">Hemp</name>
    <name type="synonym">Marijuana</name>
    <dbReference type="NCBI Taxonomy" id="3483"/>
    <lineage>
        <taxon>Eukaryota</taxon>
        <taxon>Viridiplantae</taxon>
        <taxon>Streptophyta</taxon>
        <taxon>Embryophyta</taxon>
        <taxon>Tracheophyta</taxon>
        <taxon>Spermatophyta</taxon>
        <taxon>Magnoliopsida</taxon>
        <taxon>eudicotyledons</taxon>
        <taxon>Gunneridae</taxon>
        <taxon>Pentapetalae</taxon>
        <taxon>rosids</taxon>
        <taxon>fabids</taxon>
        <taxon>Rosales</taxon>
        <taxon>Cannabaceae</taxon>
        <taxon>Cannabis</taxon>
    </lineage>
</organism>
<dbReference type="PANTHER" id="PTHR31286:SF167">
    <property type="entry name" value="OS09G0268800 PROTEIN"/>
    <property type="match status" value="1"/>
</dbReference>
<dbReference type="GO" id="GO:0004523">
    <property type="term" value="F:RNA-DNA hybrid ribonuclease activity"/>
    <property type="evidence" value="ECO:0007669"/>
    <property type="project" value="InterPro"/>
</dbReference>
<evidence type="ECO:0008006" key="6">
    <source>
        <dbReference type="Google" id="ProtNLM"/>
    </source>
</evidence>
<dbReference type="Pfam" id="PF14111">
    <property type="entry name" value="DUF4283"/>
    <property type="match status" value="1"/>
</dbReference>
<proteinExistence type="predicted"/>
<dbReference type="Pfam" id="PF13456">
    <property type="entry name" value="RVT_3"/>
    <property type="match status" value="1"/>
</dbReference>
<protein>
    <recommendedName>
        <fullName evidence="6">CCHC-type domain-containing protein</fullName>
    </recommendedName>
</protein>
<comment type="caution">
    <text evidence="4">The sequence shown here is derived from an EMBL/GenBank/DDBJ whole genome shotgun (WGS) entry which is preliminary data.</text>
</comment>